<comment type="caution">
    <text evidence="2">The sequence shown here is derived from an EMBL/GenBank/DDBJ whole genome shotgun (WGS) entry which is preliminary data.</text>
</comment>
<evidence type="ECO:0000313" key="2">
    <source>
        <dbReference type="EMBL" id="KJV75538.1"/>
    </source>
</evidence>
<keyword evidence="1" id="KW-0812">Transmembrane</keyword>
<feature type="transmembrane region" description="Helical" evidence="1">
    <location>
        <begin position="56"/>
        <end position="84"/>
    </location>
</feature>
<proteinExistence type="predicted"/>
<evidence type="ECO:0000256" key="1">
    <source>
        <dbReference type="SAM" id="Phobius"/>
    </source>
</evidence>
<dbReference type="EMBL" id="LAOA01000036">
    <property type="protein sequence ID" value="KJV75538.1"/>
    <property type="molecule type" value="Genomic_DNA"/>
</dbReference>
<gene>
    <name evidence="2" type="ORF">OTSTA716_1040</name>
</gene>
<keyword evidence="1" id="KW-1133">Transmembrane helix</keyword>
<evidence type="ECO:0000313" key="3">
    <source>
        <dbReference type="Proteomes" id="UP000033671"/>
    </source>
</evidence>
<reference evidence="2 3" key="1">
    <citation type="submission" date="2015-01" db="EMBL/GenBank/DDBJ databases">
        <title>Genome Sequencing of Rickettsiales.</title>
        <authorList>
            <person name="Daugherty S.C."/>
            <person name="Su Q."/>
            <person name="Abolude K."/>
            <person name="Beier-Sexton M."/>
            <person name="Carlyon J.A."/>
            <person name="Carter R."/>
            <person name="Day N.P."/>
            <person name="Dumler S.J."/>
            <person name="Dyachenko V."/>
            <person name="Godinez A."/>
            <person name="Kurtti T.J."/>
            <person name="Lichay M."/>
            <person name="Mullins K.E."/>
            <person name="Ott S."/>
            <person name="Pappas-Brown V."/>
            <person name="Paris D.H."/>
            <person name="Patel P."/>
            <person name="Richards A.L."/>
            <person name="Sadzewicz L."/>
            <person name="Sears K."/>
            <person name="Seidman D."/>
            <person name="Sengamalay N."/>
            <person name="Stenos J."/>
            <person name="Tallon L.J."/>
            <person name="Vincent G."/>
            <person name="Fraser C.M."/>
            <person name="Munderloh U."/>
            <person name="Dunning-Hotopp J.C."/>
        </authorList>
    </citation>
    <scope>NUCLEOTIDE SEQUENCE [LARGE SCALE GENOMIC DNA]</scope>
    <source>
        <strain evidence="2 3">TA716</strain>
    </source>
</reference>
<keyword evidence="1" id="KW-0472">Membrane</keyword>
<organism evidence="2 3">
    <name type="scientific">Orientia tsutsugamushi str. TA716</name>
    <dbReference type="NCBI Taxonomy" id="1359175"/>
    <lineage>
        <taxon>Bacteria</taxon>
        <taxon>Pseudomonadati</taxon>
        <taxon>Pseudomonadota</taxon>
        <taxon>Alphaproteobacteria</taxon>
        <taxon>Rickettsiales</taxon>
        <taxon>Rickettsiaceae</taxon>
        <taxon>Rickettsieae</taxon>
        <taxon>Orientia</taxon>
    </lineage>
</organism>
<sequence length="122" mass="14666">MKFAYKIMLVNLMMLLPLFLCSSFIVNDYINCYINLYYNYLNKVSILFSLLESNFYTNLFITYLTSKSLYQLWVGIHFSAIILISRLKTDPQFPEFFFYLFSTFRLNFFVILTNIFIVKVED</sequence>
<accession>A0A0F3P5F1</accession>
<name>A0A0F3P5F1_ORITS</name>
<dbReference type="AlphaFoldDB" id="A0A0F3P5F1"/>
<protein>
    <submittedName>
        <fullName evidence="2">Putative membrane protein</fullName>
    </submittedName>
</protein>
<feature type="transmembrane region" description="Helical" evidence="1">
    <location>
        <begin position="96"/>
        <end position="117"/>
    </location>
</feature>
<dbReference type="Proteomes" id="UP000033671">
    <property type="component" value="Unassembled WGS sequence"/>
</dbReference>
<dbReference type="PATRIC" id="fig|1359175.3.peg.1930"/>